<dbReference type="Proteomes" id="UP001189429">
    <property type="component" value="Unassembled WGS sequence"/>
</dbReference>
<dbReference type="PANTHER" id="PTHR13271:SF140">
    <property type="entry name" value="SET DOMAIN-CONTAINING PROTEIN"/>
    <property type="match status" value="1"/>
</dbReference>
<protein>
    <recommendedName>
        <fullName evidence="2">SET domain-containing protein</fullName>
    </recommendedName>
</protein>
<dbReference type="PANTHER" id="PTHR13271">
    <property type="entry name" value="UNCHARACTERIZED PUTATIVE METHYLTRANSFERASE"/>
    <property type="match status" value="1"/>
</dbReference>
<sequence length="368" mass="38431">PVRVRGPEERGPRGLVTTRDVEAGELLLRVPCELALCSDDDQVRGSAVAALSDTAQLAPHEQLSCLLLEKKAQGRVAPVCIEALPSDFSPGPAWLWTPSELDLLCSPPLKEQALLRGKRASWLAGVVREHWVSHGCGPSAPNEDEVRWALTAITSRAQSFLGEGGTAVAALPPITDLMNHDPRPSKVAFVLADGSYVVVARERHAAGDELTFKYGDHPDSYLLLQYGFQLPESNLFTESLVCVEPLLARFGADSEAMRKCLNSRLLQTDYGGQVAAWQPVGSNLYYAVSSLVTAALGPVTQEETLAEWQRVVQELLGRTLDRIPEGDAGAGGAPGAAAAAAGSAGTGGSPTAAAAAQGGAGAGGAPGA</sequence>
<dbReference type="Pfam" id="PF00856">
    <property type="entry name" value="SET"/>
    <property type="match status" value="1"/>
</dbReference>
<comment type="caution">
    <text evidence="3">The sequence shown here is derived from an EMBL/GenBank/DDBJ whole genome shotgun (WGS) entry which is preliminary data.</text>
</comment>
<proteinExistence type="predicted"/>
<evidence type="ECO:0000259" key="2">
    <source>
        <dbReference type="PROSITE" id="PS50280"/>
    </source>
</evidence>
<organism evidence="3 4">
    <name type="scientific">Prorocentrum cordatum</name>
    <dbReference type="NCBI Taxonomy" id="2364126"/>
    <lineage>
        <taxon>Eukaryota</taxon>
        <taxon>Sar</taxon>
        <taxon>Alveolata</taxon>
        <taxon>Dinophyceae</taxon>
        <taxon>Prorocentrales</taxon>
        <taxon>Prorocentraceae</taxon>
        <taxon>Prorocentrum</taxon>
    </lineage>
</organism>
<feature type="compositionally biased region" description="Low complexity" evidence="1">
    <location>
        <begin position="335"/>
        <end position="357"/>
    </location>
</feature>
<evidence type="ECO:0000256" key="1">
    <source>
        <dbReference type="SAM" id="MobiDB-lite"/>
    </source>
</evidence>
<name>A0ABN9PBH8_9DINO</name>
<feature type="domain" description="SET" evidence="2">
    <location>
        <begin position="1"/>
        <end position="215"/>
    </location>
</feature>
<dbReference type="SUPFAM" id="SSF82199">
    <property type="entry name" value="SET domain"/>
    <property type="match status" value="1"/>
</dbReference>
<dbReference type="PROSITE" id="PS50280">
    <property type="entry name" value="SET"/>
    <property type="match status" value="1"/>
</dbReference>
<reference evidence="3" key="1">
    <citation type="submission" date="2023-10" db="EMBL/GenBank/DDBJ databases">
        <authorList>
            <person name="Chen Y."/>
            <person name="Shah S."/>
            <person name="Dougan E. K."/>
            <person name="Thang M."/>
            <person name="Chan C."/>
        </authorList>
    </citation>
    <scope>NUCLEOTIDE SEQUENCE [LARGE SCALE GENOMIC DNA]</scope>
</reference>
<evidence type="ECO:0000313" key="3">
    <source>
        <dbReference type="EMBL" id="CAK0788467.1"/>
    </source>
</evidence>
<dbReference type="Gene3D" id="3.90.1410.10">
    <property type="entry name" value="set domain protein methyltransferase, domain 1"/>
    <property type="match status" value="1"/>
</dbReference>
<dbReference type="InterPro" id="IPR001214">
    <property type="entry name" value="SET_dom"/>
</dbReference>
<feature type="region of interest" description="Disordered" evidence="1">
    <location>
        <begin position="326"/>
        <end position="368"/>
    </location>
</feature>
<feature type="non-terminal residue" evidence="3">
    <location>
        <position position="368"/>
    </location>
</feature>
<dbReference type="InterPro" id="IPR046341">
    <property type="entry name" value="SET_dom_sf"/>
</dbReference>
<feature type="non-terminal residue" evidence="3">
    <location>
        <position position="1"/>
    </location>
</feature>
<dbReference type="InterPro" id="IPR050600">
    <property type="entry name" value="SETD3_SETD6_MTase"/>
</dbReference>
<feature type="compositionally biased region" description="Gly residues" evidence="1">
    <location>
        <begin position="358"/>
        <end position="368"/>
    </location>
</feature>
<evidence type="ECO:0000313" key="4">
    <source>
        <dbReference type="Proteomes" id="UP001189429"/>
    </source>
</evidence>
<accession>A0ABN9PBH8</accession>
<keyword evidence="4" id="KW-1185">Reference proteome</keyword>
<gene>
    <name evidence="3" type="ORF">PCOR1329_LOCUS347</name>
</gene>
<dbReference type="EMBL" id="CAUYUJ010000059">
    <property type="protein sequence ID" value="CAK0788467.1"/>
    <property type="molecule type" value="Genomic_DNA"/>
</dbReference>
<dbReference type="CDD" id="cd10527">
    <property type="entry name" value="SET_LSMT"/>
    <property type="match status" value="1"/>
</dbReference>